<dbReference type="InterPro" id="IPR039024">
    <property type="entry name" value="RTC4"/>
</dbReference>
<evidence type="ECO:0000313" key="9">
    <source>
        <dbReference type="EMBL" id="KAF5339768.1"/>
    </source>
</evidence>
<evidence type="ECO:0000256" key="6">
    <source>
        <dbReference type="ARBA" id="ARBA00022490"/>
    </source>
</evidence>
<dbReference type="InterPro" id="IPR028094">
    <property type="entry name" value="RTC4_C"/>
</dbReference>
<dbReference type="EMBL" id="JAACJK010000006">
    <property type="protein sequence ID" value="KAF5339768.1"/>
    <property type="molecule type" value="Genomic_DNA"/>
</dbReference>
<dbReference type="Pfam" id="PF14474">
    <property type="entry name" value="RTC4"/>
    <property type="match status" value="1"/>
</dbReference>
<evidence type="ECO:0000256" key="5">
    <source>
        <dbReference type="ARBA" id="ARBA00015162"/>
    </source>
</evidence>
<dbReference type="OrthoDB" id="128308at2759"/>
<protein>
    <recommendedName>
        <fullName evidence="5">Restriction of telomere capping protein 4</fullName>
    </recommendedName>
</protein>
<evidence type="ECO:0000256" key="3">
    <source>
        <dbReference type="ARBA" id="ARBA00004496"/>
    </source>
</evidence>
<evidence type="ECO:0000313" key="10">
    <source>
        <dbReference type="Proteomes" id="UP000541558"/>
    </source>
</evidence>
<evidence type="ECO:0000256" key="1">
    <source>
        <dbReference type="ARBA" id="ARBA00002738"/>
    </source>
</evidence>
<dbReference type="GO" id="GO:0005737">
    <property type="term" value="C:cytoplasm"/>
    <property type="evidence" value="ECO:0007669"/>
    <property type="project" value="UniProtKB-SubCell"/>
</dbReference>
<dbReference type="SMART" id="SM01312">
    <property type="entry name" value="RTC4"/>
    <property type="match status" value="1"/>
</dbReference>
<dbReference type="PANTHER" id="PTHR41391:SF1">
    <property type="entry name" value="RESTRICTION OF TELOMERE CAPPING PROTEIN 4"/>
    <property type="match status" value="1"/>
</dbReference>
<keyword evidence="7" id="KW-0539">Nucleus</keyword>
<keyword evidence="6" id="KW-0963">Cytoplasm</keyword>
<organism evidence="9 10">
    <name type="scientific">Ephemerocybe angulata</name>
    <dbReference type="NCBI Taxonomy" id="980116"/>
    <lineage>
        <taxon>Eukaryota</taxon>
        <taxon>Fungi</taxon>
        <taxon>Dikarya</taxon>
        <taxon>Basidiomycota</taxon>
        <taxon>Agaricomycotina</taxon>
        <taxon>Agaricomycetes</taxon>
        <taxon>Agaricomycetidae</taxon>
        <taxon>Agaricales</taxon>
        <taxon>Agaricineae</taxon>
        <taxon>Psathyrellaceae</taxon>
        <taxon>Ephemerocybe</taxon>
    </lineage>
</organism>
<dbReference type="Proteomes" id="UP000541558">
    <property type="component" value="Unassembled WGS sequence"/>
</dbReference>
<dbReference type="AlphaFoldDB" id="A0A8H5CE06"/>
<comment type="function">
    <text evidence="1">May be involved in a process influencing telomere capping.</text>
</comment>
<evidence type="ECO:0000256" key="7">
    <source>
        <dbReference type="ARBA" id="ARBA00023242"/>
    </source>
</evidence>
<comment type="caution">
    <text evidence="9">The sequence shown here is derived from an EMBL/GenBank/DDBJ whole genome shotgun (WGS) entry which is preliminary data.</text>
</comment>
<reference evidence="9 10" key="1">
    <citation type="journal article" date="2020" name="ISME J.">
        <title>Uncovering the hidden diversity of litter-decomposition mechanisms in mushroom-forming fungi.</title>
        <authorList>
            <person name="Floudas D."/>
            <person name="Bentzer J."/>
            <person name="Ahren D."/>
            <person name="Johansson T."/>
            <person name="Persson P."/>
            <person name="Tunlid A."/>
        </authorList>
    </citation>
    <scope>NUCLEOTIDE SEQUENCE [LARGE SCALE GENOMIC DNA]</scope>
    <source>
        <strain evidence="9 10">CBS 175.51</strain>
    </source>
</reference>
<comment type="subcellular location">
    <subcellularLocation>
        <location evidence="3">Cytoplasm</location>
    </subcellularLocation>
    <subcellularLocation>
        <location evidence="2">Nucleus</location>
    </subcellularLocation>
</comment>
<evidence type="ECO:0000259" key="8">
    <source>
        <dbReference type="SMART" id="SM01312"/>
    </source>
</evidence>
<evidence type="ECO:0000256" key="2">
    <source>
        <dbReference type="ARBA" id="ARBA00004123"/>
    </source>
</evidence>
<accession>A0A8H5CE06</accession>
<proteinExistence type="inferred from homology"/>
<name>A0A8H5CE06_9AGAR</name>
<dbReference type="PANTHER" id="PTHR41391">
    <property type="entry name" value="RESTRICTION OF TELOMERE CAPPING PROTEIN 4"/>
    <property type="match status" value="1"/>
</dbReference>
<comment type="similarity">
    <text evidence="4">Belongs to the RTC4 family.</text>
</comment>
<sequence>MSKATKPSKLSVPKSRLPAGIPDVQKLKAEPLSGHAPWPLKYFRPMEDGLRRINDEGTSNLTGSNQEKFEQEFRNTPFKKTAYYKHMNTFLYAPIALRDYFRGLGYSDAATWERFRKRVLELYKGSDPDVYSRLTGGASGKGRANTTQRKAEPTTAAIHKADTWIATQKSPASHALVEVRSRSPSPEPAGSAVGVCDSCGGDTPERPSKLLQQLKAKLSDSDSDERLQLKFCELHNAESLREQYPVDMRWPETMDFSALGDRVVAFHAEIEAIWLKPSLGNFYAPYMERVNSLGTYAKAASIAGDRSCIGTGYFGDKGFIIIWNALQVLFDEETYTHEDELALDYQGFLWCIIAPEMLVMLVREDLPGISSEDATSIIKASGSYGYLMHPEDESEDGVELERAVVKRNSGKHEDAPPMHPVVKLEEDEVTEVIKDSACTVTTLIEDGREILVLDD</sequence>
<feature type="domain" description="Restriction of telomere capping protein 4 C-terminal" evidence="8">
    <location>
        <begin position="274"/>
        <end position="391"/>
    </location>
</feature>
<dbReference type="GO" id="GO:0005634">
    <property type="term" value="C:nucleus"/>
    <property type="evidence" value="ECO:0007669"/>
    <property type="project" value="UniProtKB-SubCell"/>
</dbReference>
<gene>
    <name evidence="9" type="ORF">D9611_009053</name>
</gene>
<keyword evidence="10" id="KW-1185">Reference proteome</keyword>
<evidence type="ECO:0000256" key="4">
    <source>
        <dbReference type="ARBA" id="ARBA00009461"/>
    </source>
</evidence>